<dbReference type="Pfam" id="PF03452">
    <property type="entry name" value="Anp1"/>
    <property type="match status" value="1"/>
</dbReference>
<dbReference type="CDD" id="cd06532">
    <property type="entry name" value="Glyco_transf_25"/>
    <property type="match status" value="1"/>
</dbReference>
<organism evidence="6 7">
    <name type="scientific">Mesorhizobium kowhaii</name>
    <dbReference type="NCBI Taxonomy" id="1300272"/>
    <lineage>
        <taxon>Bacteria</taxon>
        <taxon>Pseudomonadati</taxon>
        <taxon>Pseudomonadota</taxon>
        <taxon>Alphaproteobacteria</taxon>
        <taxon>Hyphomicrobiales</taxon>
        <taxon>Phyllobacteriaceae</taxon>
        <taxon>Mesorhizobium</taxon>
    </lineage>
</organism>
<evidence type="ECO:0000313" key="6">
    <source>
        <dbReference type="EMBL" id="PZV34730.1"/>
    </source>
</evidence>
<evidence type="ECO:0000313" key="7">
    <source>
        <dbReference type="Proteomes" id="UP000248616"/>
    </source>
</evidence>
<dbReference type="InterPro" id="IPR002654">
    <property type="entry name" value="Glyco_trans_25"/>
</dbReference>
<keyword evidence="2" id="KW-0328">Glycosyltransferase</keyword>
<comment type="similarity">
    <text evidence="1">Belongs to the glycosyltransferase 25 family.</text>
</comment>
<proteinExistence type="inferred from homology"/>
<dbReference type="Pfam" id="PF01755">
    <property type="entry name" value="Glyco_transf_25"/>
    <property type="match status" value="1"/>
</dbReference>
<keyword evidence="3" id="KW-0808">Transferase</keyword>
<dbReference type="Gene3D" id="3.90.550.10">
    <property type="entry name" value="Spore Coat Polysaccharide Biosynthesis Protein SpsA, Chain A"/>
    <property type="match status" value="2"/>
</dbReference>
<dbReference type="EMBL" id="MZXV01000070">
    <property type="protein sequence ID" value="PZV34730.1"/>
    <property type="molecule type" value="Genomic_DNA"/>
</dbReference>
<evidence type="ECO:0000259" key="5">
    <source>
        <dbReference type="Pfam" id="PF01755"/>
    </source>
</evidence>
<feature type="domain" description="Glycosyltransferase 2-like" evidence="4">
    <location>
        <begin position="7"/>
        <end position="99"/>
    </location>
</feature>
<gene>
    <name evidence="6" type="ORF">B5V02_32010</name>
</gene>
<comment type="caution">
    <text evidence="6">The sequence shown here is derived from an EMBL/GenBank/DDBJ whole genome shotgun (WGS) entry which is preliminary data.</text>
</comment>
<reference evidence="7" key="1">
    <citation type="submission" date="2017-03" db="EMBL/GenBank/DDBJ databases">
        <authorList>
            <person name="Safronova V.I."/>
            <person name="Sazanova A.L."/>
            <person name="Chirak E.R."/>
        </authorList>
    </citation>
    <scope>NUCLEOTIDE SEQUENCE [LARGE SCALE GENOMIC DNA]</scope>
    <source>
        <strain evidence="7">Ach-343</strain>
    </source>
</reference>
<dbReference type="RefSeq" id="WP_111548043.1">
    <property type="nucleotide sequence ID" value="NZ_MZXV01000070.1"/>
</dbReference>
<evidence type="ECO:0000256" key="3">
    <source>
        <dbReference type="ARBA" id="ARBA00022679"/>
    </source>
</evidence>
<dbReference type="Proteomes" id="UP000248616">
    <property type="component" value="Unassembled WGS sequence"/>
</dbReference>
<dbReference type="AlphaFoldDB" id="A0A2W7BV05"/>
<sequence length="934" mass="105322">MSTIGLCMIVKNEAKVILQCLTSALPIVDYVLVIDTGSEDGTQDLIRTFLTMHNVNGAVIDEPWRDFAYNRTFALERLREVETVDYAMIIDADDVVVQDAGFDPVAFKSQMQHDLYDVEVSHGGISFYRPQICRNRLPFSFKGVLHEYLEAPPGHLTRETAKGFRVATGRGGARSQNPRKYQDDAAVLENVLATETDPFLVSRYTFYLAQSYRDSGEREKSLANYLKRAELGFWDEEVYVSLLEAGNLMAALGRPFDEVVAVFERAAQVVPARAEALHAASLFCRNQGRNAEGTEFARRGLDLAQPAGLFIQPWVYDYGLLDEFAVNAYWTGAYRESLDACLKLLTSEKLPAEMAKRVVANARFATDKLPVHEPPKLGAFGTESLIDQHKLVRRRSLRSRMKGAPRILVAILAKQKEPALPLYLECIEALDYPKASIVLYIRTNNNTDRTEHILREWVERVGHLYAAVEIDASDVADRVEQFGEHEWNETRFRVLGRIRNISLRKTLEHGCDFYFVVDVDNFVRPATLRELVALDLPIVAPLLRSISPGQYYSNYHAEIDANGYYMPCDQYGWVLNRHVRGIIEMPLVHCTYLVRADVLIELTYEDATSRFEYVIFADSARKAGVVQYMDNRQVYGYITFGDGQYHVSDGIERARALLHGAGDTPAFAGATPSGSGPMPARPVGPPQIHLINLDSSVERWRKYQDRNPHLATNTIRVSAVDGASLDRSALQALVDDGVIAEDCGYLPGALGCALSHINLWKLAVAEKRPITIFEDDVYSSFNFLEESNRILSMAPANWDMVKWGFNFDPLFLWLDFDFSKAKLEFYERKHKQVPAQFQSDNYSRSLIRLTHSFGAMAYSVTPRGAQVLLEKCLPLRRRLIPFPETGVVLEDESIDCAMSAAYDSMKAFVCMPPLVIHDDEQPSHRLAADGLRPE</sequence>
<dbReference type="Pfam" id="PF00535">
    <property type="entry name" value="Glycos_transf_2"/>
    <property type="match status" value="1"/>
</dbReference>
<name>A0A2W7BV05_9HYPH</name>
<evidence type="ECO:0000256" key="1">
    <source>
        <dbReference type="ARBA" id="ARBA00006721"/>
    </source>
</evidence>
<dbReference type="InterPro" id="IPR011990">
    <property type="entry name" value="TPR-like_helical_dom_sf"/>
</dbReference>
<accession>A0A2W7BV05</accession>
<evidence type="ECO:0000256" key="2">
    <source>
        <dbReference type="ARBA" id="ARBA00022676"/>
    </source>
</evidence>
<dbReference type="SUPFAM" id="SSF53448">
    <property type="entry name" value="Nucleotide-diphospho-sugar transferases"/>
    <property type="match status" value="2"/>
</dbReference>
<protein>
    <recommendedName>
        <fullName evidence="8">Glycosyltransferase</fullName>
    </recommendedName>
</protein>
<feature type="domain" description="Glycosyl transferase family 25" evidence="5">
    <location>
        <begin position="687"/>
        <end position="872"/>
    </location>
</feature>
<keyword evidence="7" id="KW-1185">Reference proteome</keyword>
<dbReference type="InterPro" id="IPR001173">
    <property type="entry name" value="Glyco_trans_2-like"/>
</dbReference>
<dbReference type="InterPro" id="IPR029044">
    <property type="entry name" value="Nucleotide-diphossugar_trans"/>
</dbReference>
<evidence type="ECO:0000259" key="4">
    <source>
        <dbReference type="Pfam" id="PF00535"/>
    </source>
</evidence>
<evidence type="ECO:0008006" key="8">
    <source>
        <dbReference type="Google" id="ProtNLM"/>
    </source>
</evidence>
<dbReference type="Gene3D" id="1.25.40.10">
    <property type="entry name" value="Tetratricopeptide repeat domain"/>
    <property type="match status" value="1"/>
</dbReference>
<dbReference type="OrthoDB" id="5354021at2"/>
<dbReference type="SUPFAM" id="SSF48452">
    <property type="entry name" value="TPR-like"/>
    <property type="match status" value="1"/>
</dbReference>
<dbReference type="InterPro" id="IPR050757">
    <property type="entry name" value="Collagen_mod_GT25"/>
</dbReference>
<dbReference type="GO" id="GO:0016740">
    <property type="term" value="F:transferase activity"/>
    <property type="evidence" value="ECO:0007669"/>
    <property type="project" value="UniProtKB-KW"/>
</dbReference>
<dbReference type="PANTHER" id="PTHR10730:SF53">
    <property type="entry name" value="GLYCOSYLTRANSFERASE 25 FAMILY MEMBER"/>
    <property type="match status" value="1"/>
</dbReference>
<dbReference type="PANTHER" id="PTHR10730">
    <property type="entry name" value="PROCOLLAGEN-LYSINE,2-OXOGLUTARATE 5-DIOXYGENASE/GLYCOSYLTRANSFERASE 25 FAMILY MEMBER"/>
    <property type="match status" value="1"/>
</dbReference>